<dbReference type="InterPro" id="IPR017138">
    <property type="entry name" value="Asp_Glu_LeuTrfase"/>
</dbReference>
<evidence type="ECO:0000313" key="7">
    <source>
        <dbReference type="EMBL" id="RJF84149.1"/>
    </source>
</evidence>
<comment type="similarity">
    <text evidence="4">Belongs to the R-transferase family. Bpt subfamily.</text>
</comment>
<reference evidence="7 8" key="1">
    <citation type="submission" date="2018-09" db="EMBL/GenBank/DDBJ databases">
        <authorList>
            <person name="Zhu H."/>
        </authorList>
    </citation>
    <scope>NUCLEOTIDE SEQUENCE [LARGE SCALE GENOMIC DNA]</scope>
    <source>
        <strain evidence="7 8">K2W22B-5</strain>
    </source>
</reference>
<evidence type="ECO:0000313" key="8">
    <source>
        <dbReference type="Proteomes" id="UP000283458"/>
    </source>
</evidence>
<dbReference type="Pfam" id="PF04376">
    <property type="entry name" value="ATE_N"/>
    <property type="match status" value="1"/>
</dbReference>
<evidence type="ECO:0000256" key="1">
    <source>
        <dbReference type="ARBA" id="ARBA00022490"/>
    </source>
</evidence>
<keyword evidence="1 4" id="KW-0963">Cytoplasm</keyword>
<dbReference type="EMBL" id="QYUL01000001">
    <property type="protein sequence ID" value="RJF84149.1"/>
    <property type="molecule type" value="Genomic_DNA"/>
</dbReference>
<dbReference type="OrthoDB" id="9782022at2"/>
<dbReference type="PIRSF" id="PIRSF037208">
    <property type="entry name" value="ATE_pro_prd"/>
    <property type="match status" value="1"/>
</dbReference>
<dbReference type="GO" id="GO:0008914">
    <property type="term" value="F:leucyl-tRNA--protein transferase activity"/>
    <property type="evidence" value="ECO:0007669"/>
    <property type="project" value="UniProtKB-UniRule"/>
</dbReference>
<organism evidence="7 8">
    <name type="scientific">Azospirillum cavernae</name>
    <dbReference type="NCBI Taxonomy" id="2320860"/>
    <lineage>
        <taxon>Bacteria</taxon>
        <taxon>Pseudomonadati</taxon>
        <taxon>Pseudomonadota</taxon>
        <taxon>Alphaproteobacteria</taxon>
        <taxon>Rhodospirillales</taxon>
        <taxon>Azospirillaceae</taxon>
        <taxon>Azospirillum</taxon>
    </lineage>
</organism>
<evidence type="ECO:0000256" key="4">
    <source>
        <dbReference type="HAMAP-Rule" id="MF_00689"/>
    </source>
</evidence>
<sequence>MSVIQPQRPLQQFFRSGPMPCPYLPGRVERKLFTRLIGPYASEVNSTLSRAGFRRSHDIVYRPVCPNCQACTPVRVPVNQFTPSRSQRRVVALNQDVTMAERPAYATSEQFRLFSQYQNSRHGESDMARMAMGDFVAMVDEGRADTGLLEARDADGRLVGCMLTDQLADGYSAVYSFYDAAQDRRSLGTHMILGLIERARQVGLPYVYLGYYIADSRKMAYKARFHPLEALGPTGWRRLTETMPAPAPP</sequence>
<dbReference type="NCBIfam" id="NF002341">
    <property type="entry name" value="PRK01305.1-1"/>
    <property type="match status" value="1"/>
</dbReference>
<dbReference type="NCBIfam" id="NF002342">
    <property type="entry name" value="PRK01305.1-3"/>
    <property type="match status" value="1"/>
</dbReference>
<dbReference type="GO" id="GO:0071596">
    <property type="term" value="P:ubiquitin-dependent protein catabolic process via the N-end rule pathway"/>
    <property type="evidence" value="ECO:0007669"/>
    <property type="project" value="InterPro"/>
</dbReference>
<dbReference type="EC" id="2.3.2.29" evidence="4"/>
<comment type="catalytic activity">
    <reaction evidence="4">
        <text>N-terminal L-glutamyl-[protein] + L-leucyl-tRNA(Leu) = N-terminal L-leucyl-L-glutamyl-[protein] + tRNA(Leu) + H(+)</text>
        <dbReference type="Rhea" id="RHEA:50412"/>
        <dbReference type="Rhea" id="RHEA-COMP:9613"/>
        <dbReference type="Rhea" id="RHEA-COMP:9622"/>
        <dbReference type="Rhea" id="RHEA-COMP:12664"/>
        <dbReference type="Rhea" id="RHEA-COMP:12668"/>
        <dbReference type="ChEBI" id="CHEBI:15378"/>
        <dbReference type="ChEBI" id="CHEBI:64721"/>
        <dbReference type="ChEBI" id="CHEBI:78442"/>
        <dbReference type="ChEBI" id="CHEBI:78494"/>
        <dbReference type="ChEBI" id="CHEBI:133041"/>
        <dbReference type="EC" id="2.3.2.29"/>
    </reaction>
</comment>
<dbReference type="PANTHER" id="PTHR21367:SF1">
    <property type="entry name" value="ARGINYL-TRNA--PROTEIN TRANSFERASE 1"/>
    <property type="match status" value="1"/>
</dbReference>
<gene>
    <name evidence="4" type="primary">bpt</name>
    <name evidence="7" type="ORF">D3877_05980</name>
</gene>
<dbReference type="GO" id="GO:0004057">
    <property type="term" value="F:arginyl-tRNA--protein transferase activity"/>
    <property type="evidence" value="ECO:0007669"/>
    <property type="project" value="InterPro"/>
</dbReference>
<comment type="function">
    <text evidence="4">Functions in the N-end rule pathway of protein degradation where it conjugates Leu from its aminoacyl-tRNA to the N-termini of proteins containing an N-terminal aspartate or glutamate.</text>
</comment>
<comment type="caution">
    <text evidence="7">The sequence shown here is derived from an EMBL/GenBank/DDBJ whole genome shotgun (WGS) entry which is preliminary data.</text>
</comment>
<dbReference type="Gene3D" id="3.40.630.30">
    <property type="match status" value="1"/>
</dbReference>
<keyword evidence="8" id="KW-1185">Reference proteome</keyword>
<dbReference type="InterPro" id="IPR016181">
    <property type="entry name" value="Acyl_CoA_acyltransferase"/>
</dbReference>
<dbReference type="NCBIfam" id="NF002343">
    <property type="entry name" value="PRK01305.1-4"/>
    <property type="match status" value="1"/>
</dbReference>
<keyword evidence="2 4" id="KW-0808">Transferase</keyword>
<evidence type="ECO:0000256" key="2">
    <source>
        <dbReference type="ARBA" id="ARBA00022679"/>
    </source>
</evidence>
<keyword evidence="3 4" id="KW-0012">Acyltransferase</keyword>
<dbReference type="GO" id="GO:0005737">
    <property type="term" value="C:cytoplasm"/>
    <property type="evidence" value="ECO:0007669"/>
    <property type="project" value="UniProtKB-SubCell"/>
</dbReference>
<dbReference type="PANTHER" id="PTHR21367">
    <property type="entry name" value="ARGININE-TRNA-PROTEIN TRANSFERASE 1"/>
    <property type="match status" value="1"/>
</dbReference>
<dbReference type="SUPFAM" id="SSF55729">
    <property type="entry name" value="Acyl-CoA N-acyltransferases (Nat)"/>
    <property type="match status" value="1"/>
</dbReference>
<proteinExistence type="inferred from homology"/>
<feature type="domain" description="N-end aminoacyl transferase N-terminal" evidence="5">
    <location>
        <begin position="20"/>
        <end position="89"/>
    </location>
</feature>
<dbReference type="HAMAP" id="MF_00689">
    <property type="entry name" value="Bpt"/>
    <property type="match status" value="1"/>
</dbReference>
<dbReference type="InterPro" id="IPR030700">
    <property type="entry name" value="N-end_Aminoacyl_Trfase"/>
</dbReference>
<feature type="domain" description="N-end rule aminoacyl transferase C-terminal" evidence="6">
    <location>
        <begin position="109"/>
        <end position="231"/>
    </location>
</feature>
<comment type="catalytic activity">
    <reaction evidence="4">
        <text>N-terminal L-aspartyl-[protein] + L-leucyl-tRNA(Leu) = N-terminal L-leucyl-L-aspartyl-[protein] + tRNA(Leu) + H(+)</text>
        <dbReference type="Rhea" id="RHEA:50420"/>
        <dbReference type="Rhea" id="RHEA-COMP:9613"/>
        <dbReference type="Rhea" id="RHEA-COMP:9622"/>
        <dbReference type="Rhea" id="RHEA-COMP:12669"/>
        <dbReference type="Rhea" id="RHEA-COMP:12674"/>
        <dbReference type="ChEBI" id="CHEBI:15378"/>
        <dbReference type="ChEBI" id="CHEBI:64720"/>
        <dbReference type="ChEBI" id="CHEBI:78442"/>
        <dbReference type="ChEBI" id="CHEBI:78494"/>
        <dbReference type="ChEBI" id="CHEBI:133042"/>
        <dbReference type="EC" id="2.3.2.29"/>
    </reaction>
</comment>
<accession>A0A418W2E6</accession>
<name>A0A418W2E6_9PROT</name>
<evidence type="ECO:0000259" key="5">
    <source>
        <dbReference type="Pfam" id="PF04376"/>
    </source>
</evidence>
<dbReference type="NCBIfam" id="NF002346">
    <property type="entry name" value="PRK01305.2-3"/>
    <property type="match status" value="1"/>
</dbReference>
<dbReference type="RefSeq" id="WP_119829790.1">
    <property type="nucleotide sequence ID" value="NZ_QYUL01000001.1"/>
</dbReference>
<dbReference type="Proteomes" id="UP000283458">
    <property type="component" value="Unassembled WGS sequence"/>
</dbReference>
<dbReference type="Pfam" id="PF04377">
    <property type="entry name" value="ATE_C"/>
    <property type="match status" value="1"/>
</dbReference>
<dbReference type="AlphaFoldDB" id="A0A418W2E6"/>
<evidence type="ECO:0000259" key="6">
    <source>
        <dbReference type="Pfam" id="PF04377"/>
    </source>
</evidence>
<protein>
    <recommendedName>
        <fullName evidence="4">Aspartate/glutamate leucyltransferase</fullName>
        <ecNumber evidence="4">2.3.2.29</ecNumber>
    </recommendedName>
</protein>
<comment type="subcellular location">
    <subcellularLocation>
        <location evidence="4">Cytoplasm</location>
    </subcellularLocation>
</comment>
<dbReference type="InterPro" id="IPR007471">
    <property type="entry name" value="N-end_Aminoacyl_Trfase_N"/>
</dbReference>
<evidence type="ECO:0000256" key="3">
    <source>
        <dbReference type="ARBA" id="ARBA00023315"/>
    </source>
</evidence>
<dbReference type="InterPro" id="IPR007472">
    <property type="entry name" value="N-end_Aminoacyl_Trfase_C"/>
</dbReference>